<feature type="transmembrane region" description="Helical" evidence="6">
    <location>
        <begin position="263"/>
        <end position="286"/>
    </location>
</feature>
<feature type="domain" description="Amino acid transporter transmembrane" evidence="7">
    <location>
        <begin position="39"/>
        <end position="431"/>
    </location>
</feature>
<proteinExistence type="inferred from homology"/>
<dbReference type="Gene3D" id="1.20.1740.10">
    <property type="entry name" value="Amino acid/polyamine transporter I"/>
    <property type="match status" value="1"/>
</dbReference>
<feature type="transmembrane region" description="Helical" evidence="6">
    <location>
        <begin position="306"/>
        <end position="325"/>
    </location>
</feature>
<feature type="transmembrane region" description="Helical" evidence="6">
    <location>
        <begin position="117"/>
        <end position="139"/>
    </location>
</feature>
<evidence type="ECO:0000313" key="8">
    <source>
        <dbReference type="EMBL" id="KAA8914462.1"/>
    </source>
</evidence>
<comment type="subcellular location">
    <subcellularLocation>
        <location evidence="1">Membrane</location>
        <topology evidence="1">Multi-pass membrane protein</topology>
    </subcellularLocation>
</comment>
<evidence type="ECO:0000256" key="3">
    <source>
        <dbReference type="ARBA" id="ARBA00022692"/>
    </source>
</evidence>
<feature type="transmembrane region" description="Helical" evidence="6">
    <location>
        <begin position="151"/>
        <end position="171"/>
    </location>
</feature>
<feature type="transmembrane region" description="Helical" evidence="6">
    <location>
        <begin position="230"/>
        <end position="251"/>
    </location>
</feature>
<evidence type="ECO:0000256" key="2">
    <source>
        <dbReference type="ARBA" id="ARBA00008066"/>
    </source>
</evidence>
<dbReference type="OrthoDB" id="294730at2759"/>
<dbReference type="Proteomes" id="UP000761534">
    <property type="component" value="Unassembled WGS sequence"/>
</dbReference>
<accession>A0A642V4Q2</accession>
<feature type="transmembrane region" description="Helical" evidence="6">
    <location>
        <begin position="346"/>
        <end position="370"/>
    </location>
</feature>
<keyword evidence="9" id="KW-1185">Reference proteome</keyword>
<sequence>MEKNRETVNIYKENLEDQVEDYIAKQRESEEGNDIRYRTCSWYKTAALLGTEYICLAAMSFPSSYVALGIIPALLVSLFACGITIYSSLVLWEFCLRHPHIKDMCDAGQLIFGNKRWGWYFTCVMFIINNTFVQGTHVLTGAQYLNTVSDHALCTVVFTVIIVIVSFIFALPRTFSSLSWTAMFAASTMLIAIFLGIIFAAVEDYPGDYDSSVPITWSLWPQKDTTFVDAMNGVLNIIFLFAGQATFPSFIAEMKDPREFPKAIYVTFTMASIVYALSGAIMYVYIGKDYIVSPALGSLNTLYTKISFSFTVPTIIILGVLYSSVTSRFIFFRLFSGTKHLTTHTWIGWLSWSGIVLTTWVLAFIVAESIPIFNDLIALMSALFSCWFGFLFWGIAYFQMRTQDFGPGWWKTQTAYGYLKIILNVTLIGIGLFMLGPGTYATVMSIILHFQHDSIGAVFTCADNSL</sequence>
<comment type="caution">
    <text evidence="8">The sequence shown here is derived from an EMBL/GenBank/DDBJ whole genome shotgun (WGS) entry which is preliminary data.</text>
</comment>
<feature type="transmembrane region" description="Helical" evidence="6">
    <location>
        <begin position="376"/>
        <end position="398"/>
    </location>
</feature>
<evidence type="ECO:0000256" key="5">
    <source>
        <dbReference type="ARBA" id="ARBA00023136"/>
    </source>
</evidence>
<dbReference type="GO" id="GO:0016020">
    <property type="term" value="C:membrane"/>
    <property type="evidence" value="ECO:0007669"/>
    <property type="project" value="UniProtKB-SubCell"/>
</dbReference>
<keyword evidence="4 6" id="KW-1133">Transmembrane helix</keyword>
<dbReference type="InterPro" id="IPR013057">
    <property type="entry name" value="AA_transpt_TM"/>
</dbReference>
<gene>
    <name evidence="8" type="ORF">TRICI_002905</name>
</gene>
<dbReference type="EMBL" id="SWFS01000200">
    <property type="protein sequence ID" value="KAA8914462.1"/>
    <property type="molecule type" value="Genomic_DNA"/>
</dbReference>
<dbReference type="PANTHER" id="PTHR22950:SF20">
    <property type="entry name" value="AMINO ACID TRANSPORTER (EUROFUNG)"/>
    <property type="match status" value="1"/>
</dbReference>
<comment type="similarity">
    <text evidence="2">Belongs to the amino acid/polyamine transporter 2 family.</text>
</comment>
<keyword evidence="5 6" id="KW-0472">Membrane</keyword>
<evidence type="ECO:0000259" key="7">
    <source>
        <dbReference type="Pfam" id="PF01490"/>
    </source>
</evidence>
<evidence type="ECO:0000256" key="4">
    <source>
        <dbReference type="ARBA" id="ARBA00022989"/>
    </source>
</evidence>
<evidence type="ECO:0000256" key="6">
    <source>
        <dbReference type="SAM" id="Phobius"/>
    </source>
</evidence>
<evidence type="ECO:0000313" key="9">
    <source>
        <dbReference type="Proteomes" id="UP000761534"/>
    </source>
</evidence>
<organism evidence="8 9">
    <name type="scientific">Trichomonascus ciferrii</name>
    <dbReference type="NCBI Taxonomy" id="44093"/>
    <lineage>
        <taxon>Eukaryota</taxon>
        <taxon>Fungi</taxon>
        <taxon>Dikarya</taxon>
        <taxon>Ascomycota</taxon>
        <taxon>Saccharomycotina</taxon>
        <taxon>Dipodascomycetes</taxon>
        <taxon>Dipodascales</taxon>
        <taxon>Trichomonascaceae</taxon>
        <taxon>Trichomonascus</taxon>
        <taxon>Trichomonascus ciferrii complex</taxon>
    </lineage>
</organism>
<feature type="transmembrane region" description="Helical" evidence="6">
    <location>
        <begin position="418"/>
        <end position="436"/>
    </location>
</feature>
<feature type="transmembrane region" description="Helical" evidence="6">
    <location>
        <begin position="178"/>
        <end position="202"/>
    </location>
</feature>
<keyword evidence="3 6" id="KW-0812">Transmembrane</keyword>
<name>A0A642V4Q2_9ASCO</name>
<feature type="transmembrane region" description="Helical" evidence="6">
    <location>
        <begin position="74"/>
        <end position="96"/>
    </location>
</feature>
<dbReference type="Pfam" id="PF01490">
    <property type="entry name" value="Aa_trans"/>
    <property type="match status" value="1"/>
</dbReference>
<feature type="transmembrane region" description="Helical" evidence="6">
    <location>
        <begin position="46"/>
        <end position="68"/>
    </location>
</feature>
<dbReference type="FunFam" id="1.20.1740.10:FF:000039">
    <property type="entry name" value="Neutral amino acid transporter (Eurofung)"/>
    <property type="match status" value="1"/>
</dbReference>
<dbReference type="GO" id="GO:0015179">
    <property type="term" value="F:L-amino acid transmembrane transporter activity"/>
    <property type="evidence" value="ECO:0007669"/>
    <property type="project" value="TreeGrafter"/>
</dbReference>
<reference evidence="8" key="1">
    <citation type="journal article" date="2019" name="G3 (Bethesda)">
        <title>Genome Assemblies of Two Rare Opportunistic Yeast Pathogens: Diutina rugosa (syn. Candida rugosa) and Trichomonascus ciferrii (syn. Candida ciferrii).</title>
        <authorList>
            <person name="Mixao V."/>
            <person name="Saus E."/>
            <person name="Hansen A.P."/>
            <person name="Lass-Florl C."/>
            <person name="Gabaldon T."/>
        </authorList>
    </citation>
    <scope>NUCLEOTIDE SEQUENCE</scope>
    <source>
        <strain evidence="8">CBS 4856</strain>
    </source>
</reference>
<protein>
    <recommendedName>
        <fullName evidence="7">Amino acid transporter transmembrane domain-containing protein</fullName>
    </recommendedName>
</protein>
<dbReference type="PANTHER" id="PTHR22950">
    <property type="entry name" value="AMINO ACID TRANSPORTER"/>
    <property type="match status" value="1"/>
</dbReference>
<dbReference type="VEuPathDB" id="FungiDB:TRICI_002905"/>
<evidence type="ECO:0000256" key="1">
    <source>
        <dbReference type="ARBA" id="ARBA00004141"/>
    </source>
</evidence>
<dbReference type="AlphaFoldDB" id="A0A642V4Q2"/>